<dbReference type="EMBL" id="GBXI01015500">
    <property type="protein sequence ID" value="JAC98791.1"/>
    <property type="molecule type" value="Transcribed_RNA"/>
</dbReference>
<protein>
    <submittedName>
        <fullName evidence="4">Beclin 1-associated autophagy-related key regulator</fullName>
    </submittedName>
</protein>
<evidence type="ECO:0000256" key="1">
    <source>
        <dbReference type="ARBA" id="ARBA00023054"/>
    </source>
</evidence>
<dbReference type="Pfam" id="PF10186">
    <property type="entry name" value="ATG14"/>
    <property type="match status" value="1"/>
</dbReference>
<dbReference type="GO" id="GO:0000045">
    <property type="term" value="P:autophagosome assembly"/>
    <property type="evidence" value="ECO:0007669"/>
    <property type="project" value="TreeGrafter"/>
</dbReference>
<gene>
    <name evidence="4" type="primary">ATG14_0</name>
    <name evidence="3" type="synonym">ATG14_1</name>
    <name evidence="4" type="ORF">g.29807</name>
    <name evidence="3" type="ORF">g.29813</name>
</gene>
<dbReference type="GO" id="GO:0035014">
    <property type="term" value="F:phosphatidylinositol 3-kinase regulator activity"/>
    <property type="evidence" value="ECO:0007669"/>
    <property type="project" value="TreeGrafter"/>
</dbReference>
<dbReference type="AlphaFoldDB" id="A0A0A1X916"/>
<evidence type="ECO:0000313" key="4">
    <source>
        <dbReference type="EMBL" id="JAD07622.1"/>
    </source>
</evidence>
<dbReference type="OrthoDB" id="16772at2759"/>
<dbReference type="PANTHER" id="PTHR13664:SF0">
    <property type="entry name" value="BECLIN 1-ASSOCIATED AUTOPHAGY-RELATED KEY REGULATOR"/>
    <property type="match status" value="1"/>
</dbReference>
<dbReference type="GO" id="GO:0000423">
    <property type="term" value="P:mitophagy"/>
    <property type="evidence" value="ECO:0007669"/>
    <property type="project" value="TreeGrafter"/>
</dbReference>
<name>A0A0A1X916_ZEUCU</name>
<dbReference type="GO" id="GO:0009267">
    <property type="term" value="P:cellular response to starvation"/>
    <property type="evidence" value="ECO:0007669"/>
    <property type="project" value="TreeGrafter"/>
</dbReference>
<reference evidence="4" key="2">
    <citation type="journal article" date="2015" name="Gigascience">
        <title>Reconstructing a comprehensive transcriptome assembly of a white-pupal translocated strain of the pest fruit fly Bactrocera cucurbitae.</title>
        <authorList>
            <person name="Sim S.B."/>
            <person name="Calla B."/>
            <person name="Hall B."/>
            <person name="DeRego T."/>
            <person name="Geib S.M."/>
        </authorList>
    </citation>
    <scope>NUCLEOTIDE SEQUENCE</scope>
</reference>
<accession>A0A0A1X916</accession>
<dbReference type="GO" id="GO:0016240">
    <property type="term" value="P:autophagosome membrane docking"/>
    <property type="evidence" value="ECO:0007669"/>
    <property type="project" value="TreeGrafter"/>
</dbReference>
<sequence>MASMSRTSSDESINAPNLRFNVSSSSEDVYRDSTNHTNPAELLGLRYRCPLCSKSQHHYNFHCCSCVRNGNIVHSNVAGCTQKENLFEKQQKYIKIKGGLKDLNSRYEKYMREQRSSENLQSEIKRKKQRIQLLNRLVTEKQVFLTKRKEQRDLLCKGNFDKRKKLPNYPIKVKTLGDYVFDKYVEINKLREQHTGLLDKVQQGTRRNINELVKYVFPITEVVLKNEKRFNPIAGIARGTDKCGATSKNDCETMEQLADAKNTSYIRGKWVFHGSGISEMQYLIVAPSLPANGDYTAYLDWLSDSKDDVPKNEGNQVAPSRISAFRIIGALTYTTQLTELLSFYLNVRLPYKMSYGDFCRKLNEEQFLRKVSRLNSNIMYLAYTQQVQLRNLNENHTLENILAILDVEKSNLGRHGFYEISNAPLMKSVDSLLKGIETATESESEDENSLRSGWEAVPNFPNGQDIDDTDLVVNVAAQQTSLAGGLITSVANRITEIFGMRR</sequence>
<proteinExistence type="predicted"/>
<evidence type="ECO:0000256" key="2">
    <source>
        <dbReference type="SAM" id="Coils"/>
    </source>
</evidence>
<dbReference type="CTD" id="22863"/>
<dbReference type="GO" id="GO:0035032">
    <property type="term" value="C:phosphatidylinositol 3-kinase complex, class III"/>
    <property type="evidence" value="ECO:0007669"/>
    <property type="project" value="TreeGrafter"/>
</dbReference>
<dbReference type="GO" id="GO:0097632">
    <property type="term" value="C:extrinsic component of phagophore assembly site membrane"/>
    <property type="evidence" value="ECO:0007669"/>
    <property type="project" value="TreeGrafter"/>
</dbReference>
<dbReference type="GeneID" id="105219389"/>
<organism evidence="4">
    <name type="scientific">Zeugodacus cucurbitae</name>
    <name type="common">Melon fruit fly</name>
    <name type="synonym">Bactrocera cucurbitae</name>
    <dbReference type="NCBI Taxonomy" id="28588"/>
    <lineage>
        <taxon>Eukaryota</taxon>
        <taxon>Metazoa</taxon>
        <taxon>Ecdysozoa</taxon>
        <taxon>Arthropoda</taxon>
        <taxon>Hexapoda</taxon>
        <taxon>Insecta</taxon>
        <taxon>Pterygota</taxon>
        <taxon>Neoptera</taxon>
        <taxon>Endopterygota</taxon>
        <taxon>Diptera</taxon>
        <taxon>Brachycera</taxon>
        <taxon>Muscomorpha</taxon>
        <taxon>Tephritoidea</taxon>
        <taxon>Tephritidae</taxon>
        <taxon>Zeugodacus</taxon>
        <taxon>Zeugodacus</taxon>
    </lineage>
</organism>
<keyword evidence="1 2" id="KW-0175">Coiled coil</keyword>
<dbReference type="InterPro" id="IPR018791">
    <property type="entry name" value="UV_resistance/autophagy_Atg14"/>
</dbReference>
<evidence type="ECO:0000313" key="3">
    <source>
        <dbReference type="EMBL" id="JAC98791.1"/>
    </source>
</evidence>
<dbReference type="GO" id="GO:0005776">
    <property type="term" value="C:autophagosome"/>
    <property type="evidence" value="ECO:0007669"/>
    <property type="project" value="TreeGrafter"/>
</dbReference>
<dbReference type="GO" id="GO:0043495">
    <property type="term" value="F:protein-membrane adaptor activity"/>
    <property type="evidence" value="ECO:0007669"/>
    <property type="project" value="TreeGrafter"/>
</dbReference>
<dbReference type="EMBL" id="GBXI01006670">
    <property type="protein sequence ID" value="JAD07622.1"/>
    <property type="molecule type" value="Transcribed_RNA"/>
</dbReference>
<feature type="coiled-coil region" evidence="2">
    <location>
        <begin position="100"/>
        <end position="137"/>
    </location>
</feature>
<reference evidence="4" key="1">
    <citation type="submission" date="2014-11" db="EMBL/GenBank/DDBJ databases">
        <authorList>
            <person name="Geib S."/>
        </authorList>
    </citation>
    <scope>NUCLEOTIDE SEQUENCE</scope>
</reference>
<dbReference type="GO" id="GO:0097629">
    <property type="term" value="C:extrinsic component of omegasome membrane"/>
    <property type="evidence" value="ECO:0007669"/>
    <property type="project" value="TreeGrafter"/>
</dbReference>
<dbReference type="PANTHER" id="PTHR13664">
    <property type="entry name" value="BECLIN 1-ASSOCIATED AUTOPHAGY-RELATED KEY REGULATOR"/>
    <property type="match status" value="1"/>
</dbReference>